<dbReference type="RefSeq" id="WP_058386213.1">
    <property type="nucleotide sequence ID" value="NZ_CP013661.2"/>
</dbReference>
<evidence type="ECO:0000259" key="2">
    <source>
        <dbReference type="Pfam" id="PF14317"/>
    </source>
</evidence>
<protein>
    <recommendedName>
        <fullName evidence="2">YcxB-like C-terminal domain-containing protein</fullName>
    </recommendedName>
</protein>
<dbReference type="EMBL" id="CP013661">
    <property type="protein sequence ID" value="ALS79566.1"/>
    <property type="molecule type" value="Genomic_DNA"/>
</dbReference>
<evidence type="ECO:0000256" key="1">
    <source>
        <dbReference type="SAM" id="Phobius"/>
    </source>
</evidence>
<feature type="transmembrane region" description="Helical" evidence="1">
    <location>
        <begin position="35"/>
        <end position="52"/>
    </location>
</feature>
<keyword evidence="1" id="KW-1133">Transmembrane helix</keyword>
<evidence type="ECO:0000313" key="3">
    <source>
        <dbReference type="EMBL" id="ALS79566.1"/>
    </source>
</evidence>
<dbReference type="Proteomes" id="UP000065533">
    <property type="component" value="Chromosome"/>
</dbReference>
<dbReference type="Pfam" id="PF14317">
    <property type="entry name" value="YcxB"/>
    <property type="match status" value="1"/>
</dbReference>
<keyword evidence="1" id="KW-0472">Membrane</keyword>
<accession>A0ABM5WYZ7</accession>
<keyword evidence="4" id="KW-1185">Reference proteome</keyword>
<sequence>MEITYDVTEEAYIDFNLYHAKNSKTLKKTMTMQRVLVPIIYLVMAVVLSFVLDIPILFMVIPFLIIGILWAIFYPKYFYRHIQKSSKKLLREGKNEGVLGTHTMIFTEAGLREVSATGEKLVSWAGIEHIGEDASNLYLYNSGLSAFIVPKGKLADVSEVRQFLLAKVKGRI</sequence>
<organism evidence="3 4">
    <name type="scientific">Planococcus kocurii</name>
    <dbReference type="NCBI Taxonomy" id="1374"/>
    <lineage>
        <taxon>Bacteria</taxon>
        <taxon>Bacillati</taxon>
        <taxon>Bacillota</taxon>
        <taxon>Bacilli</taxon>
        <taxon>Bacillales</taxon>
        <taxon>Caryophanaceae</taxon>
        <taxon>Planococcus</taxon>
    </lineage>
</organism>
<gene>
    <name evidence="3" type="ORF">AUO94_13445</name>
</gene>
<name>A0ABM5WYZ7_9BACL</name>
<dbReference type="InterPro" id="IPR025588">
    <property type="entry name" value="YcxB-like_C"/>
</dbReference>
<evidence type="ECO:0000313" key="4">
    <source>
        <dbReference type="Proteomes" id="UP000065533"/>
    </source>
</evidence>
<reference evidence="3" key="1">
    <citation type="submission" date="2016-01" db="EMBL/GenBank/DDBJ databases">
        <title>Complete genome of Planococcus kocurri type strain.</title>
        <authorList>
            <person name="See-Too W.S."/>
        </authorList>
    </citation>
    <scope>NUCLEOTIDE SEQUENCE [LARGE SCALE GENOMIC DNA]</scope>
    <source>
        <strain evidence="3">ATCC 43650</strain>
    </source>
</reference>
<proteinExistence type="predicted"/>
<keyword evidence="1" id="KW-0812">Transmembrane</keyword>
<feature type="transmembrane region" description="Helical" evidence="1">
    <location>
        <begin position="58"/>
        <end position="79"/>
    </location>
</feature>
<feature type="domain" description="YcxB-like C-terminal" evidence="2">
    <location>
        <begin position="106"/>
        <end position="164"/>
    </location>
</feature>